<organism evidence="2">
    <name type="scientific">Mesocestoides corti</name>
    <name type="common">Flatworm</name>
    <dbReference type="NCBI Taxonomy" id="53468"/>
    <lineage>
        <taxon>Eukaryota</taxon>
        <taxon>Metazoa</taxon>
        <taxon>Spiralia</taxon>
        <taxon>Lophotrochozoa</taxon>
        <taxon>Platyhelminthes</taxon>
        <taxon>Cestoda</taxon>
        <taxon>Eucestoda</taxon>
        <taxon>Cyclophyllidea</taxon>
        <taxon>Mesocestoididae</taxon>
        <taxon>Mesocestoides</taxon>
    </lineage>
</organism>
<evidence type="ECO:0000313" key="2">
    <source>
        <dbReference type="WBParaSite" id="MCU_013619-RA"/>
    </source>
</evidence>
<feature type="compositionally biased region" description="Basic and acidic residues" evidence="1">
    <location>
        <begin position="22"/>
        <end position="33"/>
    </location>
</feature>
<dbReference type="WBParaSite" id="MCU_013619-RA">
    <property type="protein sequence ID" value="MCU_013619-RA"/>
    <property type="gene ID" value="MCU_013619"/>
</dbReference>
<evidence type="ECO:0000256" key="1">
    <source>
        <dbReference type="SAM" id="MobiDB-lite"/>
    </source>
</evidence>
<accession>A0A5K3G5Q1</accession>
<proteinExistence type="predicted"/>
<reference evidence="2" key="1">
    <citation type="submission" date="2019-11" db="UniProtKB">
        <authorList>
            <consortium name="WormBaseParasite"/>
        </authorList>
    </citation>
    <scope>IDENTIFICATION</scope>
</reference>
<feature type="region of interest" description="Disordered" evidence="1">
    <location>
        <begin position="1"/>
        <end position="36"/>
    </location>
</feature>
<name>A0A5K3G5Q1_MESCO</name>
<sequence length="85" mass="9598">VDYPSPNRKKTGITEQALLTNHKPEPHLRRRPSESTTLDTPLKIYCSSFVSFSGWLPILLTCHWNAERERIGGGQVGPICLRSHT</sequence>
<protein>
    <submittedName>
        <fullName evidence="2">Ovule protein</fullName>
    </submittedName>
</protein>
<dbReference type="AlphaFoldDB" id="A0A5K3G5Q1"/>